<dbReference type="AlphaFoldDB" id="A0AAV2EXC2"/>
<sequence>MGQGGRRQPTETTAGDGLAADERGGGGGTWVAGRDAEEQWRREVRGRCGWVSGGAGTGDAAAVVEMLAARVLLAGRVAG</sequence>
<reference evidence="2 3" key="1">
    <citation type="submission" date="2024-04" db="EMBL/GenBank/DDBJ databases">
        <authorList>
            <person name="Fracassetti M."/>
        </authorList>
    </citation>
    <scope>NUCLEOTIDE SEQUENCE [LARGE SCALE GENOMIC DNA]</scope>
</reference>
<accession>A0AAV2EXC2</accession>
<evidence type="ECO:0000313" key="3">
    <source>
        <dbReference type="Proteomes" id="UP001497516"/>
    </source>
</evidence>
<feature type="region of interest" description="Disordered" evidence="1">
    <location>
        <begin position="1"/>
        <end position="38"/>
    </location>
</feature>
<organism evidence="2 3">
    <name type="scientific">Linum trigynum</name>
    <dbReference type="NCBI Taxonomy" id="586398"/>
    <lineage>
        <taxon>Eukaryota</taxon>
        <taxon>Viridiplantae</taxon>
        <taxon>Streptophyta</taxon>
        <taxon>Embryophyta</taxon>
        <taxon>Tracheophyta</taxon>
        <taxon>Spermatophyta</taxon>
        <taxon>Magnoliopsida</taxon>
        <taxon>eudicotyledons</taxon>
        <taxon>Gunneridae</taxon>
        <taxon>Pentapetalae</taxon>
        <taxon>rosids</taxon>
        <taxon>fabids</taxon>
        <taxon>Malpighiales</taxon>
        <taxon>Linaceae</taxon>
        <taxon>Linum</taxon>
    </lineage>
</organism>
<name>A0AAV2EXC2_9ROSI</name>
<proteinExistence type="predicted"/>
<dbReference type="Proteomes" id="UP001497516">
    <property type="component" value="Chromosome 5"/>
</dbReference>
<dbReference type="EMBL" id="OZ034818">
    <property type="protein sequence ID" value="CAL1390278.1"/>
    <property type="molecule type" value="Genomic_DNA"/>
</dbReference>
<gene>
    <name evidence="2" type="ORF">LTRI10_LOCUS31074</name>
</gene>
<protein>
    <submittedName>
        <fullName evidence="2">Uncharacterized protein</fullName>
    </submittedName>
</protein>
<keyword evidence="3" id="KW-1185">Reference proteome</keyword>
<evidence type="ECO:0000313" key="2">
    <source>
        <dbReference type="EMBL" id="CAL1390278.1"/>
    </source>
</evidence>
<evidence type="ECO:0000256" key="1">
    <source>
        <dbReference type="SAM" id="MobiDB-lite"/>
    </source>
</evidence>